<dbReference type="OrthoDB" id="9813917at2"/>
<protein>
    <submittedName>
        <fullName evidence="9">Membrane protein</fullName>
    </submittedName>
</protein>
<feature type="transmembrane region" description="Helical" evidence="7">
    <location>
        <begin position="199"/>
        <end position="220"/>
    </location>
</feature>
<accession>W0E5A4</accession>
<dbReference type="Pfam" id="PF06738">
    <property type="entry name" value="ThrE"/>
    <property type="match status" value="1"/>
</dbReference>
<organism evidence="9 10">
    <name type="scientific">Desulfitobacterium metallireducens DSM 15288</name>
    <dbReference type="NCBI Taxonomy" id="871968"/>
    <lineage>
        <taxon>Bacteria</taxon>
        <taxon>Bacillati</taxon>
        <taxon>Bacillota</taxon>
        <taxon>Clostridia</taxon>
        <taxon>Eubacteriales</taxon>
        <taxon>Desulfitobacteriaceae</taxon>
        <taxon>Desulfitobacterium</taxon>
    </lineage>
</organism>
<sequence>MAAPIPDIMEVCLLAGKVMLQSGAETYRVEDTMNRIAQACAIFEAHSYVTPTGIFLSIQGENRQAEQTKFLRISERLIDLNKIVLVNDVSRKISSGDISLSEAYKSLCEIEKTKPLYSTWLQILAAAIASGFFSMIFGGSWVDFGPALLAGGVGFLIYINASKMVEVKFFAEILTSFVIGIIAYLLYHLGWNCDVDKVIIGSVMPLVPGVLITNAVRDLMAGDLVSGVARGAEAFFTALAVGTGIAVVISLLS</sequence>
<feature type="transmembrane region" description="Helical" evidence="7">
    <location>
        <begin position="169"/>
        <end position="187"/>
    </location>
</feature>
<evidence type="ECO:0000313" key="10">
    <source>
        <dbReference type="Proteomes" id="UP000010847"/>
    </source>
</evidence>
<keyword evidence="10" id="KW-1185">Reference proteome</keyword>
<dbReference type="RefSeq" id="WP_006716392.1">
    <property type="nucleotide sequence ID" value="NZ_CP007032.1"/>
</dbReference>
<evidence type="ECO:0000256" key="2">
    <source>
        <dbReference type="ARBA" id="ARBA00022475"/>
    </source>
</evidence>
<evidence type="ECO:0000256" key="6">
    <source>
        <dbReference type="ARBA" id="ARBA00034125"/>
    </source>
</evidence>
<keyword evidence="5 7" id="KW-0472">Membrane</keyword>
<evidence type="ECO:0000256" key="4">
    <source>
        <dbReference type="ARBA" id="ARBA00022989"/>
    </source>
</evidence>
<gene>
    <name evidence="9" type="ORF">DESME_01745</name>
</gene>
<evidence type="ECO:0000313" key="9">
    <source>
        <dbReference type="EMBL" id="AHF05942.1"/>
    </source>
</evidence>
<dbReference type="HOGENOM" id="CLU_070277_0_0_9"/>
<dbReference type="KEGG" id="dmt:DESME_01745"/>
<keyword evidence="3 7" id="KW-0812">Transmembrane</keyword>
<feature type="transmembrane region" description="Helical" evidence="7">
    <location>
        <begin position="120"/>
        <end position="138"/>
    </location>
</feature>
<dbReference type="GO" id="GO:0005886">
    <property type="term" value="C:plasma membrane"/>
    <property type="evidence" value="ECO:0007669"/>
    <property type="project" value="UniProtKB-SubCell"/>
</dbReference>
<comment type="similarity">
    <text evidence="6">Belongs to the ThrE exporter (TC 2.A.79) family.</text>
</comment>
<keyword evidence="4 7" id="KW-1133">Transmembrane helix</keyword>
<evidence type="ECO:0000256" key="1">
    <source>
        <dbReference type="ARBA" id="ARBA00004651"/>
    </source>
</evidence>
<evidence type="ECO:0000259" key="8">
    <source>
        <dbReference type="Pfam" id="PF06738"/>
    </source>
</evidence>
<evidence type="ECO:0000256" key="5">
    <source>
        <dbReference type="ARBA" id="ARBA00023136"/>
    </source>
</evidence>
<dbReference type="InterPro" id="IPR050539">
    <property type="entry name" value="ThrE_Dicarb/AminoAcid_Exp"/>
</dbReference>
<feature type="domain" description="Threonine/serine exporter-like N-terminal" evidence="8">
    <location>
        <begin position="11"/>
        <end position="251"/>
    </location>
</feature>
<evidence type="ECO:0000256" key="7">
    <source>
        <dbReference type="SAM" id="Phobius"/>
    </source>
</evidence>
<dbReference type="GO" id="GO:0015744">
    <property type="term" value="P:succinate transport"/>
    <property type="evidence" value="ECO:0007669"/>
    <property type="project" value="TreeGrafter"/>
</dbReference>
<dbReference type="PANTHER" id="PTHR34390:SF2">
    <property type="entry name" value="SUCCINATE TRANSPORTER SUBUNIT YJJP-RELATED"/>
    <property type="match status" value="1"/>
</dbReference>
<feature type="transmembrane region" description="Helical" evidence="7">
    <location>
        <begin position="232"/>
        <end position="252"/>
    </location>
</feature>
<evidence type="ECO:0000256" key="3">
    <source>
        <dbReference type="ARBA" id="ARBA00022692"/>
    </source>
</evidence>
<dbReference type="STRING" id="871968.DESME_01745"/>
<dbReference type="Proteomes" id="UP000010847">
    <property type="component" value="Chromosome"/>
</dbReference>
<dbReference type="GO" id="GO:0022857">
    <property type="term" value="F:transmembrane transporter activity"/>
    <property type="evidence" value="ECO:0007669"/>
    <property type="project" value="InterPro"/>
</dbReference>
<dbReference type="AlphaFoldDB" id="W0E5A4"/>
<dbReference type="InterPro" id="IPR010619">
    <property type="entry name" value="ThrE-like_N"/>
</dbReference>
<proteinExistence type="inferred from homology"/>
<dbReference type="eggNOG" id="COG2966">
    <property type="taxonomic scope" value="Bacteria"/>
</dbReference>
<dbReference type="PANTHER" id="PTHR34390">
    <property type="entry name" value="UPF0442 PROTEIN YJJB-RELATED"/>
    <property type="match status" value="1"/>
</dbReference>
<name>W0E5A4_9FIRM</name>
<comment type="subcellular location">
    <subcellularLocation>
        <location evidence="1">Cell membrane</location>
        <topology evidence="1">Multi-pass membrane protein</topology>
    </subcellularLocation>
</comment>
<keyword evidence="2" id="KW-1003">Cell membrane</keyword>
<dbReference type="EMBL" id="CP007032">
    <property type="protein sequence ID" value="AHF05942.1"/>
    <property type="molecule type" value="Genomic_DNA"/>
</dbReference>
<reference evidence="9 10" key="1">
    <citation type="submission" date="2013-12" db="EMBL/GenBank/DDBJ databases">
        <authorList>
            <consortium name="DOE Joint Genome Institute"/>
            <person name="Smidt H."/>
            <person name="Huntemann M."/>
            <person name="Han J."/>
            <person name="Chen A."/>
            <person name="Kyrpides N."/>
            <person name="Mavromatis K."/>
            <person name="Markowitz V."/>
            <person name="Palaniappan K."/>
            <person name="Ivanova N."/>
            <person name="Schaumberg A."/>
            <person name="Pati A."/>
            <person name="Liolios K."/>
            <person name="Nordberg H.P."/>
            <person name="Cantor M.N."/>
            <person name="Hua S.X."/>
            <person name="Woyke T."/>
        </authorList>
    </citation>
    <scope>NUCLEOTIDE SEQUENCE [LARGE SCALE GENOMIC DNA]</scope>
    <source>
        <strain evidence="10">DSM 15288</strain>
    </source>
</reference>